<dbReference type="EMBL" id="CXST01000001">
    <property type="protein sequence ID" value="CTQ43602.1"/>
    <property type="molecule type" value="Genomic_DNA"/>
</dbReference>
<evidence type="ECO:0000313" key="1">
    <source>
        <dbReference type="EMBL" id="CTQ43602.1"/>
    </source>
</evidence>
<dbReference type="Pfam" id="PF19662">
    <property type="entry name" value="DUF6165"/>
    <property type="match status" value="1"/>
</dbReference>
<sequence length="146" mass="16985">MVEMIYIPISPAELLDKITILEIKADRISAPEKLKHVRFELASLSEIYDRHMPDTGQVHAWKARLKSLNESLWSFEDDIRNYDRSQDCKDRFVDLARRIYQTNDKRAALKQEINTELGSRIVEIKSYAAVSSLQKLPLSVQDEHEV</sequence>
<reference evidence="2" key="1">
    <citation type="submission" date="2015-07" db="EMBL/GenBank/DDBJ databases">
        <authorList>
            <person name="Rodrigo-Torres Lidia"/>
            <person name="Arahal R.David."/>
        </authorList>
    </citation>
    <scope>NUCLEOTIDE SEQUENCE [LARGE SCALE GENOMIC DNA]</scope>
    <source>
        <strain evidence="2">CECT 4801</strain>
    </source>
</reference>
<proteinExistence type="predicted"/>
<protein>
    <submittedName>
        <fullName evidence="1">Uncharacterized protein</fullName>
    </submittedName>
</protein>
<dbReference type="Proteomes" id="UP000048926">
    <property type="component" value="Unassembled WGS sequence"/>
</dbReference>
<keyword evidence="2" id="KW-1185">Reference proteome</keyword>
<accession>A0A0M6Y0G0</accession>
<gene>
    <name evidence="1" type="ORF">LAL4801_02042</name>
</gene>
<dbReference type="AlphaFoldDB" id="A0A0M6Y0G0"/>
<organism evidence="1 2">
    <name type="scientific">Roseibium aggregatum</name>
    <dbReference type="NCBI Taxonomy" id="187304"/>
    <lineage>
        <taxon>Bacteria</taxon>
        <taxon>Pseudomonadati</taxon>
        <taxon>Pseudomonadota</taxon>
        <taxon>Alphaproteobacteria</taxon>
        <taxon>Hyphomicrobiales</taxon>
        <taxon>Stappiaceae</taxon>
        <taxon>Roseibium</taxon>
    </lineage>
</organism>
<dbReference type="OrthoDB" id="9155693at2"/>
<evidence type="ECO:0000313" key="2">
    <source>
        <dbReference type="Proteomes" id="UP000048926"/>
    </source>
</evidence>
<name>A0A0M6Y0G0_9HYPH</name>
<dbReference type="InterPro" id="IPR046163">
    <property type="entry name" value="DUF6165"/>
</dbReference>
<dbReference type="STRING" id="187304.B0E33_19770"/>